<dbReference type="Gene3D" id="3.90.228.10">
    <property type="match status" value="1"/>
</dbReference>
<keyword evidence="3" id="KW-1185">Reference proteome</keyword>
<protein>
    <recommendedName>
        <fullName evidence="4">PARP catalytic domain-containing protein</fullName>
    </recommendedName>
</protein>
<feature type="region of interest" description="Disordered" evidence="1">
    <location>
        <begin position="215"/>
        <end position="251"/>
    </location>
</feature>
<sequence>MLTTKQLFERQEEEEYQRFLAENTMYDAANKATFVDDETAIMNAFMFNFIGILGSFNAARQMNHLSSLRKYERYFKSDGQLMLKNIGDDNHNISLVLKLMADKKMFISDAKVSEMTRFLVKCKAGVINTVDDDIVRGWVANIKSTALTNLHPKLRELMNKFKTGAISLIDTSKELRRVLKKFPEAGEDLWTVSMYVKYARLAGVNTVTVGTAAGAGVTSNVGDDDDDDKNDNVAQVHASPDVNDVTDDAAPSVQDEPVAVPVQPDYLTYDHEAGLLQFISSQIEKCVDSDTGLRGLQAMSQLAYPTVSNQGHMVTGFEFDLTDEEQVEIHNKWRQRYVYTVTQLTEIGKRIAAFLFMDNSTGVYAIEEALELKNVEFLRNNISFFRGLKEKYGILGNQIPYSAYQTMAMTFGNIKSDPTCWLFGFNTTDVALEITSGKLGKDMLDHYKGANGDSIVIGILGYMREMSPTIRQMYFNCLLEVISTAYVYMMSYSSYLSDAFKSLLFDGSFADMIGWDTVTSYVLERYKRVYPPYKWDSWNANNKVSMCRHGLEFLLTPANKANADFSFINDHWTKLYALDDADFVDTIKRVKDSYKSSVEYPLENMDAADVSMIAKCVIRALELGVIFPNRVNAMAYNMVPSMKQRVRDALDAYITKDTSVGSSWEEQENALMSAAFIHGESDVAAGAEYVINKIKGTPNAGAKTRIFFMSNRGTMPEYRQKIFLGGYRALGKDLDIYDLGINKNSKYDNLYSAFLKYYDFDGEDAVEFMKLEVKNGFKFFNAENGKSISVRDHKQGMQQALVDIMTDAVETDPAITDIFFDNLETYYRGKVRDQLAAIKFVYGQVLEGPINLFDKLDRRRVKQMFEFNEINPTELVKQAKIKLGKNEKFTDYIKRVEAEAAKGDGVVPKVKAVDDNITNEQKYLIGKHLIDNYYAGKHGNVYPLILRSMTVSFPDGEFKKFMQEQIDAGKLEQVVPCFHGTGGIAANMILRYGFKIIPSKDSSVVGRMLGDGIYFSNKIDKILQYVGNSGYGRQAGTRGYVFEMESILGQPIKDYRSAGVPNATSKSNVISPEWAVFSPEKQLRILKCYEVELNRYDKFKAYQEKMKGTLEESKTMKFSELLTESKRSGVQDYIVYSFRDGELPRLKNGRLEYVEPKKVDFPSGIKIEGGNEDDGYVRVYIPAKRTEYREYSACKKLKGKELKDYLKLTEQL</sequence>
<dbReference type="SUPFAM" id="SSF56399">
    <property type="entry name" value="ADP-ribosylation"/>
    <property type="match status" value="1"/>
</dbReference>
<reference evidence="2 3" key="1">
    <citation type="submission" date="2017-10" db="EMBL/GenBank/DDBJ databases">
        <title>Antibacterial composition for extension of chilled fish shelf life and decreasing of risk of food-borne infections, bacteriophage strains for its preparation.</title>
        <authorList>
            <person name="Zulkarneev E.R."/>
            <person name="Aleshkin A.V."/>
            <person name="Rubalsky O.V."/>
            <person name="Kiseleva I.A."/>
            <person name="Rubalskii E.O."/>
            <person name="Lebedev S.N."/>
        </authorList>
    </citation>
    <scope>NUCLEOTIDE SEQUENCE [LARGE SCALE GENOMIC DNA]</scope>
</reference>
<gene>
    <name evidence="2" type="ORF">Ah1_00126</name>
</gene>
<dbReference type="EMBL" id="MG250483">
    <property type="protein sequence ID" value="AUE22667.1"/>
    <property type="molecule type" value="Genomic_DNA"/>
</dbReference>
<accession>A0A2H4YER1</accession>
<dbReference type="Proteomes" id="UP000240934">
    <property type="component" value="Segment"/>
</dbReference>
<evidence type="ECO:0000313" key="2">
    <source>
        <dbReference type="EMBL" id="AUE22667.1"/>
    </source>
</evidence>
<evidence type="ECO:0000256" key="1">
    <source>
        <dbReference type="SAM" id="MobiDB-lite"/>
    </source>
</evidence>
<evidence type="ECO:0008006" key="4">
    <source>
        <dbReference type="Google" id="ProtNLM"/>
    </source>
</evidence>
<organism evidence="2 3">
    <name type="scientific">Aeromonas phage Ah1</name>
    <dbReference type="NCBI Taxonomy" id="2053701"/>
    <lineage>
        <taxon>Viruses</taxon>
        <taxon>Duplodnaviria</taxon>
        <taxon>Heunggongvirae</taxon>
        <taxon>Uroviricota</taxon>
        <taxon>Caudoviricetes</taxon>
        <taxon>Pantevenvirales</taxon>
        <taxon>Straboviridae</taxon>
        <taxon>Cinqassovirus</taxon>
        <taxon>Cinqassovirus ah1</taxon>
    </lineage>
</organism>
<proteinExistence type="predicted"/>
<name>A0A2H4YER1_9CAUD</name>
<evidence type="ECO:0000313" key="3">
    <source>
        <dbReference type="Proteomes" id="UP000240934"/>
    </source>
</evidence>